<protein>
    <submittedName>
        <fullName evidence="3">Universal stress protein</fullName>
    </submittedName>
</protein>
<gene>
    <name evidence="3" type="ORF">AB5J50_03125</name>
</gene>
<accession>A0AB39RUE2</accession>
<feature type="domain" description="UspA" evidence="2">
    <location>
        <begin position="1"/>
        <end position="142"/>
    </location>
</feature>
<name>A0AB39RUE2_9ACTN</name>
<dbReference type="Gene3D" id="3.40.50.620">
    <property type="entry name" value="HUPs"/>
    <property type="match status" value="2"/>
</dbReference>
<dbReference type="AlphaFoldDB" id="A0AB39RUE2"/>
<evidence type="ECO:0000313" key="3">
    <source>
        <dbReference type="EMBL" id="XDQ59832.1"/>
    </source>
</evidence>
<dbReference type="PANTHER" id="PTHR46268">
    <property type="entry name" value="STRESS RESPONSE PROTEIN NHAX"/>
    <property type="match status" value="1"/>
</dbReference>
<reference evidence="3" key="1">
    <citation type="submission" date="2024-07" db="EMBL/GenBank/DDBJ databases">
        <authorList>
            <person name="Yu S.T."/>
        </authorList>
    </citation>
    <scope>NUCLEOTIDE SEQUENCE</scope>
    <source>
        <strain evidence="3">R35</strain>
    </source>
</reference>
<proteinExistence type="inferred from homology"/>
<dbReference type="PRINTS" id="PR01438">
    <property type="entry name" value="UNVRSLSTRESS"/>
</dbReference>
<feature type="domain" description="UspA" evidence="2">
    <location>
        <begin position="155"/>
        <end position="291"/>
    </location>
</feature>
<evidence type="ECO:0000259" key="2">
    <source>
        <dbReference type="Pfam" id="PF00582"/>
    </source>
</evidence>
<comment type="similarity">
    <text evidence="1">Belongs to the universal stress protein A family.</text>
</comment>
<dbReference type="InterPro" id="IPR014729">
    <property type="entry name" value="Rossmann-like_a/b/a_fold"/>
</dbReference>
<dbReference type="EMBL" id="CP163440">
    <property type="protein sequence ID" value="XDQ59832.1"/>
    <property type="molecule type" value="Genomic_DNA"/>
</dbReference>
<dbReference type="PANTHER" id="PTHR46268:SF6">
    <property type="entry name" value="UNIVERSAL STRESS PROTEIN UP12"/>
    <property type="match status" value="1"/>
</dbReference>
<evidence type="ECO:0000256" key="1">
    <source>
        <dbReference type="ARBA" id="ARBA00008791"/>
    </source>
</evidence>
<dbReference type="InterPro" id="IPR006016">
    <property type="entry name" value="UspA"/>
</dbReference>
<dbReference type="RefSeq" id="WP_369254648.1">
    <property type="nucleotide sequence ID" value="NZ_CP163440.1"/>
</dbReference>
<sequence>MSRNVTVGLDGSPESLAAADWAAQEALLRDAPLRLVHAWQWQPYTYSPLAGASVPPVDDSQSEWADRLPRETAARLAERHPSLHITAERISEQPVTTLLAAAEESDLLVLGSRGLGGVTGFLVGSVALAVVARTQRPVVLVRAGKGVEDDHLNDEVVLGLDLDHPDNSLIGFACEAASRHGRKFRVVHGWTLPSTYGYGGAFDFDLNDELRAQLQHNMIEVLRPWREKFPGVEVNEQAVIGNASSHLIDASRNAALVVVGRRNRRTPVGPHIGPVTQAVLHHSAAPVAVVPHD</sequence>
<dbReference type="SUPFAM" id="SSF52402">
    <property type="entry name" value="Adenine nucleotide alpha hydrolases-like"/>
    <property type="match status" value="2"/>
</dbReference>
<dbReference type="Pfam" id="PF00582">
    <property type="entry name" value="Usp"/>
    <property type="match status" value="2"/>
</dbReference>
<organism evidence="3">
    <name type="scientific">Streptomyces sp. R35</name>
    <dbReference type="NCBI Taxonomy" id="3238630"/>
    <lineage>
        <taxon>Bacteria</taxon>
        <taxon>Bacillati</taxon>
        <taxon>Actinomycetota</taxon>
        <taxon>Actinomycetes</taxon>
        <taxon>Kitasatosporales</taxon>
        <taxon>Streptomycetaceae</taxon>
        <taxon>Streptomyces</taxon>
    </lineage>
</organism>
<dbReference type="InterPro" id="IPR006015">
    <property type="entry name" value="Universal_stress_UspA"/>
</dbReference>